<reference evidence="8" key="1">
    <citation type="submission" date="2022-01" db="EMBL/GenBank/DDBJ databases">
        <title>Comparative genomics reveals a dynamic genome evolution in the ectomycorrhizal milk-cap (Lactarius) mushrooms.</title>
        <authorList>
            <consortium name="DOE Joint Genome Institute"/>
            <person name="Lebreton A."/>
            <person name="Tang N."/>
            <person name="Kuo A."/>
            <person name="LaButti K."/>
            <person name="Drula E."/>
            <person name="Barry K."/>
            <person name="Clum A."/>
            <person name="Lipzen A."/>
            <person name="Mousain D."/>
            <person name="Ng V."/>
            <person name="Wang R."/>
            <person name="Wang X."/>
            <person name="Dai Y."/>
            <person name="Henrissat B."/>
            <person name="Grigoriev I.V."/>
            <person name="Guerin-Laguette A."/>
            <person name="Yu F."/>
            <person name="Martin F.M."/>
        </authorList>
    </citation>
    <scope>NUCLEOTIDE SEQUENCE</scope>
    <source>
        <strain evidence="8">QP</strain>
    </source>
</reference>
<dbReference type="GO" id="GO:0005634">
    <property type="term" value="C:nucleus"/>
    <property type="evidence" value="ECO:0007669"/>
    <property type="project" value="UniProtKB-SubCell"/>
</dbReference>
<accession>A0AAD4LS32</accession>
<organism evidence="8 9">
    <name type="scientific">Lactarius akahatsu</name>
    <dbReference type="NCBI Taxonomy" id="416441"/>
    <lineage>
        <taxon>Eukaryota</taxon>
        <taxon>Fungi</taxon>
        <taxon>Dikarya</taxon>
        <taxon>Basidiomycota</taxon>
        <taxon>Agaricomycotina</taxon>
        <taxon>Agaricomycetes</taxon>
        <taxon>Russulales</taxon>
        <taxon>Russulaceae</taxon>
        <taxon>Lactarius</taxon>
    </lineage>
</organism>
<dbReference type="GO" id="GO:0008270">
    <property type="term" value="F:zinc ion binding"/>
    <property type="evidence" value="ECO:0007669"/>
    <property type="project" value="InterPro"/>
</dbReference>
<feature type="domain" description="Zn(2)-C6 fungal-type" evidence="7">
    <location>
        <begin position="121"/>
        <end position="153"/>
    </location>
</feature>
<feature type="compositionally biased region" description="Polar residues" evidence="6">
    <location>
        <begin position="68"/>
        <end position="90"/>
    </location>
</feature>
<evidence type="ECO:0000256" key="3">
    <source>
        <dbReference type="ARBA" id="ARBA00023015"/>
    </source>
</evidence>
<evidence type="ECO:0000256" key="6">
    <source>
        <dbReference type="SAM" id="MobiDB-lite"/>
    </source>
</evidence>
<dbReference type="EMBL" id="JAKELL010000002">
    <property type="protein sequence ID" value="KAH9000267.1"/>
    <property type="molecule type" value="Genomic_DNA"/>
</dbReference>
<proteinExistence type="predicted"/>
<comment type="subcellular location">
    <subcellularLocation>
        <location evidence="1">Nucleus</location>
    </subcellularLocation>
</comment>
<feature type="region of interest" description="Disordered" evidence="6">
    <location>
        <begin position="1"/>
        <end position="41"/>
    </location>
</feature>
<dbReference type="PROSITE" id="PS00463">
    <property type="entry name" value="ZN2_CY6_FUNGAL_1"/>
    <property type="match status" value="1"/>
</dbReference>
<evidence type="ECO:0000256" key="1">
    <source>
        <dbReference type="ARBA" id="ARBA00004123"/>
    </source>
</evidence>
<dbReference type="GO" id="GO:0000981">
    <property type="term" value="F:DNA-binding transcription factor activity, RNA polymerase II-specific"/>
    <property type="evidence" value="ECO:0007669"/>
    <property type="project" value="InterPro"/>
</dbReference>
<evidence type="ECO:0000313" key="9">
    <source>
        <dbReference type="Proteomes" id="UP001201163"/>
    </source>
</evidence>
<dbReference type="PROSITE" id="PS50048">
    <property type="entry name" value="ZN2_CY6_FUNGAL_2"/>
    <property type="match status" value="1"/>
</dbReference>
<dbReference type="SMART" id="SM00066">
    <property type="entry name" value="GAL4"/>
    <property type="match status" value="1"/>
</dbReference>
<dbReference type="SUPFAM" id="SSF57701">
    <property type="entry name" value="Zn2/Cys6 DNA-binding domain"/>
    <property type="match status" value="1"/>
</dbReference>
<dbReference type="Proteomes" id="UP001201163">
    <property type="component" value="Unassembled WGS sequence"/>
</dbReference>
<keyword evidence="3" id="KW-0805">Transcription regulation</keyword>
<evidence type="ECO:0000256" key="2">
    <source>
        <dbReference type="ARBA" id="ARBA00022723"/>
    </source>
</evidence>
<evidence type="ECO:0000256" key="5">
    <source>
        <dbReference type="ARBA" id="ARBA00023242"/>
    </source>
</evidence>
<dbReference type="InterPro" id="IPR050815">
    <property type="entry name" value="TF_fung"/>
</dbReference>
<dbReference type="InterPro" id="IPR036864">
    <property type="entry name" value="Zn2-C6_fun-type_DNA-bd_sf"/>
</dbReference>
<dbReference type="CDD" id="cd00067">
    <property type="entry name" value="GAL4"/>
    <property type="match status" value="1"/>
</dbReference>
<dbReference type="AlphaFoldDB" id="A0AAD4LS32"/>
<evidence type="ECO:0000256" key="4">
    <source>
        <dbReference type="ARBA" id="ARBA00023163"/>
    </source>
</evidence>
<dbReference type="Gene3D" id="4.10.240.10">
    <property type="entry name" value="Zn(2)-C6 fungal-type DNA-binding domain"/>
    <property type="match status" value="1"/>
</dbReference>
<keyword evidence="2" id="KW-0479">Metal-binding</keyword>
<dbReference type="PANTHER" id="PTHR47338">
    <property type="entry name" value="ZN(II)2CYS6 TRANSCRIPTION FACTOR (EUROFUNG)-RELATED"/>
    <property type="match status" value="1"/>
</dbReference>
<keyword evidence="5" id="KW-0539">Nucleus</keyword>
<feature type="compositionally biased region" description="Basic and acidic residues" evidence="6">
    <location>
        <begin position="174"/>
        <end position="184"/>
    </location>
</feature>
<feature type="region of interest" description="Disordered" evidence="6">
    <location>
        <begin position="66"/>
        <end position="97"/>
    </location>
</feature>
<dbReference type="PANTHER" id="PTHR47338:SF5">
    <property type="entry name" value="ZN(II)2CYS6 TRANSCRIPTION FACTOR (EUROFUNG)"/>
    <property type="match status" value="1"/>
</dbReference>
<sequence>MGDLYPQLDPSHERDFPLSPRPGFSHSSERPPTLSQLGKNRADIRIDFNRDHLSYLEAAASSSLAASTNGESPSSLPGNSQNTAQPPGQSRRSRKDKMRIELSADQPPTTQGRPRTRVFVACLQCRGRKIRCDGAKPVCHHCCQRGGNEPCTYDSQPKRRGPDRVQGARTRGTGSREGEGEPNTRRRRRRPLTVDRDTTPQGATSSYGIKLPLATASPSALDILGDPVPDVSQHNAGGPNHSLEVDVFQPLGSGPHDTRAIGYNSEVPNSGTIAPFGAATDSYVVTAESQPGNEQESNDITPDPSVQFRRKTWWDHLLRVYAAPMTASYHSLPLGQMQRDASVNQIVEDVRFLFKTSSYWFSFLNVPRFYKTFTDPGRRGHMQPSLLLSLLAVSTLVQSSQQARPEESRRKAIMLRDEAQSALEASLYARAIDGELAQAAWVLSFFEVCAHPQNQATRTQSSLNILDSIIRALTMTHLDSDTPAASRFASNGTPVVDARLVGYFPATEQHNPSSVLASSSTRQYVQQPHMAVEPAIHRSRCSCDEVSLGRQWPEAQRQVPLWVATPTWNREWSEGEIKKEECRRLCWSALMLISAHTSYAVAANWRHSDFFVMEPSNYSILFPGESLLPLHSQAHLDSRGGKDTVWALYLRAMLLWNACVRMRHDVTASDHDRTEFAMRTWMETEAIEKALQQHTCGIERAFMYNGREFLFNTRMCISYEFQRFVPHVLIGLNRKKSEEWCEAQGQRAKTVMLGMHAVTGNIKSNLAQRPSFVWWFMGQIFRALTLWEQDNSLTIALDVCKAFLEPVQFLTSIYPGPSTCHMSSLKPV</sequence>
<gene>
    <name evidence="8" type="ORF">EDB92DRAFT_1789955</name>
</gene>
<keyword evidence="9" id="KW-1185">Reference proteome</keyword>
<protein>
    <recommendedName>
        <fullName evidence="7">Zn(2)-C6 fungal-type domain-containing protein</fullName>
    </recommendedName>
</protein>
<evidence type="ECO:0000259" key="7">
    <source>
        <dbReference type="PROSITE" id="PS50048"/>
    </source>
</evidence>
<dbReference type="InterPro" id="IPR001138">
    <property type="entry name" value="Zn2Cys6_DnaBD"/>
</dbReference>
<evidence type="ECO:0000313" key="8">
    <source>
        <dbReference type="EMBL" id="KAH9000267.1"/>
    </source>
</evidence>
<dbReference type="Pfam" id="PF00172">
    <property type="entry name" value="Zn_clus"/>
    <property type="match status" value="1"/>
</dbReference>
<comment type="caution">
    <text evidence="8">The sequence shown here is derived from an EMBL/GenBank/DDBJ whole genome shotgun (WGS) entry which is preliminary data.</text>
</comment>
<keyword evidence="4" id="KW-0804">Transcription</keyword>
<name>A0AAD4LS32_9AGAM</name>
<feature type="region of interest" description="Disordered" evidence="6">
    <location>
        <begin position="149"/>
        <end position="211"/>
    </location>
</feature>